<dbReference type="SUPFAM" id="SSF56281">
    <property type="entry name" value="Metallo-hydrolase/oxidoreductase"/>
    <property type="match status" value="1"/>
</dbReference>
<dbReference type="AlphaFoldDB" id="A0A4Y1WXW3"/>
<dbReference type="InterPro" id="IPR036866">
    <property type="entry name" value="RibonucZ/Hydroxyglut_hydro"/>
</dbReference>
<dbReference type="GO" id="GO:0016787">
    <property type="term" value="F:hydrolase activity"/>
    <property type="evidence" value="ECO:0007669"/>
    <property type="project" value="UniProtKB-KW"/>
</dbReference>
<dbReference type="PANTHER" id="PTHR42663">
    <property type="entry name" value="HYDROLASE C777.06C-RELATED-RELATED"/>
    <property type="match status" value="1"/>
</dbReference>
<evidence type="ECO:0000259" key="1">
    <source>
        <dbReference type="SMART" id="SM00849"/>
    </source>
</evidence>
<dbReference type="GeneID" id="98672395"/>
<protein>
    <submittedName>
        <fullName evidence="2">Hydrolase</fullName>
    </submittedName>
</protein>
<sequence>MKLTFLGTGTSQGVPVIGCRCGVCTSPDRRDRRLRTSAMVETRGVRLVIDAGPDFRYQMLRTGVRRLDAILLTHEHKDHIGGLDDVRAFNFVDYPPTVRKVDLYAAPRTAACVRKDFDYAFAQDKYRGVPEIELHEIDVSRPFEVRGVGVTPVSGHHSDRFAVTGYRIGPLAYLTDFKTIGRAEEEKLLGVEVLVVNALRFEPHYSHFNVEEALELIRRVAPREAYLTHMSHDIGRQAATEATLPPHVHMAYDTLRVEIGTE</sequence>
<name>A0A4Y1WXW3_9BACT</name>
<keyword evidence="3" id="KW-1185">Reference proteome</keyword>
<reference evidence="3" key="1">
    <citation type="submission" date="2019-06" db="EMBL/GenBank/DDBJ databases">
        <title>Alistipes onderdonkii subsp. vulgaris subsp. nov., Alistipes dispar sp. nov. and Alistipes communis sp. nov., isolated from human faeces, and creation of Alistipes onderdonkii subsp. onderdonkii subsp. nov.</title>
        <authorList>
            <person name="Sakamoto M."/>
            <person name="Ikeyama N."/>
            <person name="Ogata Y."/>
            <person name="Suda W."/>
            <person name="Iino T."/>
            <person name="Hattori M."/>
            <person name="Ohkuma M."/>
        </authorList>
    </citation>
    <scope>NUCLEOTIDE SEQUENCE [LARGE SCALE GENOMIC DNA]</scope>
    <source>
        <strain evidence="3">5CPEGH6</strain>
    </source>
</reference>
<dbReference type="KEGG" id="ada:A5CPEGH6_04250"/>
<dbReference type="Pfam" id="PF12706">
    <property type="entry name" value="Lactamase_B_2"/>
    <property type="match status" value="1"/>
</dbReference>
<gene>
    <name evidence="2" type="ORF">A5CPEGH6_04250</name>
</gene>
<dbReference type="InterPro" id="IPR001279">
    <property type="entry name" value="Metallo-B-lactamas"/>
</dbReference>
<dbReference type="OrthoDB" id="9781189at2"/>
<feature type="domain" description="Metallo-beta-lactamase" evidence="1">
    <location>
        <begin position="34"/>
        <end position="232"/>
    </location>
</feature>
<dbReference type="Proteomes" id="UP000319374">
    <property type="component" value="Chromosome"/>
</dbReference>
<evidence type="ECO:0000313" key="2">
    <source>
        <dbReference type="EMBL" id="BBL05787.1"/>
    </source>
</evidence>
<evidence type="ECO:0000313" key="3">
    <source>
        <dbReference type="Proteomes" id="UP000319374"/>
    </source>
</evidence>
<accession>A0A4Y1WXW3</accession>
<proteinExistence type="predicted"/>
<keyword evidence="2" id="KW-0378">Hydrolase</keyword>
<dbReference type="CDD" id="cd16279">
    <property type="entry name" value="metallo-hydrolase-like_MBL-fold"/>
    <property type="match status" value="1"/>
</dbReference>
<dbReference type="EMBL" id="AP019736">
    <property type="protein sequence ID" value="BBL05787.1"/>
    <property type="molecule type" value="Genomic_DNA"/>
</dbReference>
<organism evidence="2 3">
    <name type="scientific">Alistipes dispar</name>
    <dbReference type="NCBI Taxonomy" id="2585119"/>
    <lineage>
        <taxon>Bacteria</taxon>
        <taxon>Pseudomonadati</taxon>
        <taxon>Bacteroidota</taxon>
        <taxon>Bacteroidia</taxon>
        <taxon>Bacteroidales</taxon>
        <taxon>Rikenellaceae</taxon>
        <taxon>Alistipes</taxon>
    </lineage>
</organism>
<dbReference type="PANTHER" id="PTHR42663:SF6">
    <property type="entry name" value="HYDROLASE C777.06C-RELATED"/>
    <property type="match status" value="1"/>
</dbReference>
<dbReference type="SMART" id="SM00849">
    <property type="entry name" value="Lactamase_B"/>
    <property type="match status" value="1"/>
</dbReference>
<dbReference type="Gene3D" id="3.60.15.10">
    <property type="entry name" value="Ribonuclease Z/Hydroxyacylglutathione hydrolase-like"/>
    <property type="match status" value="1"/>
</dbReference>
<dbReference type="RefSeq" id="WP_141427664.1">
    <property type="nucleotide sequence ID" value="NZ_AP019736.1"/>
</dbReference>